<comment type="caution">
    <text evidence="5">The sequence shown here is derived from an EMBL/GenBank/DDBJ whole genome shotgun (WGS) entry which is preliminary data.</text>
</comment>
<keyword evidence="6" id="KW-1185">Reference proteome</keyword>
<dbReference type="InterPro" id="IPR028345">
    <property type="entry name" value="Antibiotic_NAT-like"/>
</dbReference>
<evidence type="ECO:0000256" key="2">
    <source>
        <dbReference type="ARBA" id="ARBA00022679"/>
    </source>
</evidence>
<dbReference type="Pfam" id="PF02522">
    <property type="entry name" value="Antibiotic_NAT"/>
    <property type="match status" value="1"/>
</dbReference>
<keyword evidence="3 4" id="KW-0012">Acyltransferase</keyword>
<keyword evidence="4" id="KW-0046">Antibiotic resistance</keyword>
<evidence type="ECO:0000256" key="3">
    <source>
        <dbReference type="ARBA" id="ARBA00023315"/>
    </source>
</evidence>
<sequence length="272" mass="30093">MSESEVIQQSKVAVTRSMLIRDLRKIGLDAGMTVIVHSSLSRMGWVCGGSVTLIMALQEVLTSAGTLVMPAHSADVSDPADWESPPVPSTWFHSIYQEMPAFDPRRTPTFGMGKVAETFRSFPGVRRSNHPIYSFTAWGEGHDVILAHHSLDDGLGTESPLGKIYERDGYVLLLGVGYGNNTSMHLGEYMSGRLERVKRSSPVRIKGHRQWVKYQDGEYHEEAFEVIGKAFEASHPEAAALHVNHVGQAPSRLLSQRAIVDFTADYIKKNAD</sequence>
<name>A0ABW5S0V9_9BACL</name>
<dbReference type="PANTHER" id="PTHR11104">
    <property type="entry name" value="AMINOGLYCOSIDE N3-ACETYLTRANSFERASE"/>
    <property type="match status" value="1"/>
</dbReference>
<dbReference type="SUPFAM" id="SSF110710">
    <property type="entry name" value="TTHA0583/YokD-like"/>
    <property type="match status" value="1"/>
</dbReference>
<evidence type="ECO:0000256" key="1">
    <source>
        <dbReference type="ARBA" id="ARBA00006383"/>
    </source>
</evidence>
<evidence type="ECO:0000256" key="4">
    <source>
        <dbReference type="RuleBase" id="RU365031"/>
    </source>
</evidence>
<organism evidence="5 6">
    <name type="scientific">Sporolactobacillus shoreicorticis</name>
    <dbReference type="NCBI Taxonomy" id="1923877"/>
    <lineage>
        <taxon>Bacteria</taxon>
        <taxon>Bacillati</taxon>
        <taxon>Bacillota</taxon>
        <taxon>Bacilli</taxon>
        <taxon>Bacillales</taxon>
        <taxon>Sporolactobacillaceae</taxon>
        <taxon>Sporolactobacillus</taxon>
    </lineage>
</organism>
<dbReference type="RefSeq" id="WP_253060118.1">
    <property type="nucleotide sequence ID" value="NZ_JAMXWM010000005.1"/>
</dbReference>
<protein>
    <recommendedName>
        <fullName evidence="4">Aminoglycoside N(3)-acetyltransferase</fullName>
        <ecNumber evidence="4">2.3.1.-</ecNumber>
    </recommendedName>
</protein>
<dbReference type="EC" id="2.3.1.-" evidence="4"/>
<gene>
    <name evidence="5" type="ORF">ACFSUE_07165</name>
</gene>
<dbReference type="EMBL" id="JBHUMQ010000017">
    <property type="protein sequence ID" value="MFD2693411.1"/>
    <property type="molecule type" value="Genomic_DNA"/>
</dbReference>
<comment type="similarity">
    <text evidence="1 4">Belongs to the antibiotic N-acetyltransferase family.</text>
</comment>
<dbReference type="InterPro" id="IPR003679">
    <property type="entry name" value="Amioglycoside_AcTrfase"/>
</dbReference>
<reference evidence="6" key="1">
    <citation type="journal article" date="2019" name="Int. J. Syst. Evol. Microbiol.">
        <title>The Global Catalogue of Microorganisms (GCM) 10K type strain sequencing project: providing services to taxonomists for standard genome sequencing and annotation.</title>
        <authorList>
            <consortium name="The Broad Institute Genomics Platform"/>
            <consortium name="The Broad Institute Genome Sequencing Center for Infectious Disease"/>
            <person name="Wu L."/>
            <person name="Ma J."/>
        </authorList>
    </citation>
    <scope>NUCLEOTIDE SEQUENCE [LARGE SCALE GENOMIC DNA]</scope>
    <source>
        <strain evidence="6">TISTR 2466</strain>
    </source>
</reference>
<dbReference type="Proteomes" id="UP001597399">
    <property type="component" value="Unassembled WGS sequence"/>
</dbReference>
<proteinExistence type="inferred from homology"/>
<evidence type="ECO:0000313" key="5">
    <source>
        <dbReference type="EMBL" id="MFD2693411.1"/>
    </source>
</evidence>
<keyword evidence="2 4" id="KW-0808">Transferase</keyword>
<dbReference type="PANTHER" id="PTHR11104:SF0">
    <property type="entry name" value="SPBETA PROPHAGE-DERIVED AMINOGLYCOSIDE N(3')-ACETYLTRANSFERASE-LIKE PROTEIN YOKD"/>
    <property type="match status" value="1"/>
</dbReference>
<evidence type="ECO:0000313" key="6">
    <source>
        <dbReference type="Proteomes" id="UP001597399"/>
    </source>
</evidence>
<accession>A0ABW5S0V9</accession>
<comment type="catalytic activity">
    <reaction evidence="4">
        <text>a 2-deoxystreptamine antibiotic + acetyl-CoA = an N(3)-acetyl-2-deoxystreptamine antibiotic + CoA + H(+)</text>
        <dbReference type="Rhea" id="RHEA:12665"/>
        <dbReference type="ChEBI" id="CHEBI:15378"/>
        <dbReference type="ChEBI" id="CHEBI:57287"/>
        <dbReference type="ChEBI" id="CHEBI:57288"/>
        <dbReference type="ChEBI" id="CHEBI:57921"/>
        <dbReference type="ChEBI" id="CHEBI:77452"/>
        <dbReference type="EC" id="2.3.1.81"/>
    </reaction>
</comment>